<dbReference type="AlphaFoldDB" id="A0A090WUG8"/>
<evidence type="ECO:0000259" key="1">
    <source>
        <dbReference type="Pfam" id="PF06439"/>
    </source>
</evidence>
<name>A0A090WUG8_9FLAO</name>
<evidence type="ECO:0000313" key="3">
    <source>
        <dbReference type="Proteomes" id="UP000029643"/>
    </source>
</evidence>
<keyword evidence="2" id="KW-0378">Hydrolase</keyword>
<dbReference type="GO" id="GO:0016787">
    <property type="term" value="F:hydrolase activity"/>
    <property type="evidence" value="ECO:0007669"/>
    <property type="project" value="UniProtKB-KW"/>
</dbReference>
<comment type="caution">
    <text evidence="2">The sequence shown here is derived from an EMBL/GenBank/DDBJ whole genome shotgun (WGS) entry which is preliminary data.</text>
</comment>
<dbReference type="Proteomes" id="UP000029643">
    <property type="component" value="Unassembled WGS sequence"/>
</dbReference>
<sequence length="90" mass="10233">MLFNGKNLDGWKQLNGKAKYKVINNEIVGISTLKTPNSFLCSVEEYSDFILEFEVIVDPVVNSGVQFRSKSLAEYNNGRVHGYQFELDPQ</sequence>
<reference evidence="2 3" key="1">
    <citation type="journal article" date="2014" name="Genome Announc.">
        <title>Draft Genome Sequences of Marine Flavobacterium Algibacter lectus Strains SS8 and NR4.</title>
        <authorList>
            <person name="Takatani N."/>
            <person name="Nakanishi M."/>
            <person name="Meirelles P."/>
            <person name="Mino S."/>
            <person name="Suda W."/>
            <person name="Oshima K."/>
            <person name="Hattori M."/>
            <person name="Ohkuma M."/>
            <person name="Hosokawa M."/>
            <person name="Miyashita K."/>
            <person name="Thompson F.L."/>
            <person name="Niwa A."/>
            <person name="Sawabe T."/>
            <person name="Sawabe T."/>
        </authorList>
    </citation>
    <scope>NUCLEOTIDE SEQUENCE [LARGE SCALE GENOMIC DNA]</scope>
    <source>
        <strain evidence="3">JCM19274</strain>
    </source>
</reference>
<protein>
    <submittedName>
        <fullName evidence="2">Probable secreted glycosyl hydrolase</fullName>
    </submittedName>
</protein>
<dbReference type="Gene3D" id="2.60.120.560">
    <property type="entry name" value="Exo-inulinase, domain 1"/>
    <property type="match status" value="1"/>
</dbReference>
<dbReference type="EMBL" id="BBNU01000011">
    <property type="protein sequence ID" value="GAL80656.1"/>
    <property type="molecule type" value="Genomic_DNA"/>
</dbReference>
<dbReference type="InterPro" id="IPR010496">
    <property type="entry name" value="AL/BT2_dom"/>
</dbReference>
<accession>A0A090WUG8</accession>
<proteinExistence type="predicted"/>
<evidence type="ECO:0000313" key="2">
    <source>
        <dbReference type="EMBL" id="GAL80656.1"/>
    </source>
</evidence>
<organism evidence="2 3">
    <name type="scientific">Algibacter lectus</name>
    <dbReference type="NCBI Taxonomy" id="221126"/>
    <lineage>
        <taxon>Bacteria</taxon>
        <taxon>Pseudomonadati</taxon>
        <taxon>Bacteroidota</taxon>
        <taxon>Flavobacteriia</taxon>
        <taxon>Flavobacteriales</taxon>
        <taxon>Flavobacteriaceae</taxon>
        <taxon>Algibacter</taxon>
    </lineage>
</organism>
<gene>
    <name evidence="2" type="ORF">JCM19274_1282</name>
</gene>
<feature type="domain" description="3-keto-alpha-glucoside-1,2-lyase/3-keto-2-hydroxy-glucal hydratase" evidence="1">
    <location>
        <begin position="2"/>
        <end position="89"/>
    </location>
</feature>
<dbReference type="Pfam" id="PF06439">
    <property type="entry name" value="3keto-disac_hyd"/>
    <property type="match status" value="1"/>
</dbReference>